<dbReference type="GO" id="GO:0000155">
    <property type="term" value="F:phosphorelay sensor kinase activity"/>
    <property type="evidence" value="ECO:0007669"/>
    <property type="project" value="InterPro"/>
</dbReference>
<gene>
    <name evidence="6" type="ORF">CWB73_07765</name>
</gene>
<evidence type="ECO:0000259" key="5">
    <source>
        <dbReference type="PROSITE" id="PS50109"/>
    </source>
</evidence>
<dbReference type="SMART" id="SM00388">
    <property type="entry name" value="HisKA"/>
    <property type="match status" value="1"/>
</dbReference>
<keyword evidence="6" id="KW-0418">Kinase</keyword>
<protein>
    <recommendedName>
        <fullName evidence="2">histidine kinase</fullName>
        <ecNumber evidence="2">2.7.13.3</ecNumber>
    </recommendedName>
</protein>
<proteinExistence type="predicted"/>
<dbReference type="AlphaFoldDB" id="A0A5S3YVZ7"/>
<organism evidence="6 7">
    <name type="scientific">Pseudoalteromonas phenolica</name>
    <dbReference type="NCBI Taxonomy" id="161398"/>
    <lineage>
        <taxon>Bacteria</taxon>
        <taxon>Pseudomonadati</taxon>
        <taxon>Pseudomonadota</taxon>
        <taxon>Gammaproteobacteria</taxon>
        <taxon>Alteromonadales</taxon>
        <taxon>Pseudoalteromonadaceae</taxon>
        <taxon>Pseudoalteromonas</taxon>
    </lineage>
</organism>
<evidence type="ECO:0000313" key="7">
    <source>
        <dbReference type="Proteomes" id="UP000307362"/>
    </source>
</evidence>
<feature type="domain" description="Histidine kinase" evidence="5">
    <location>
        <begin position="228"/>
        <end position="422"/>
    </location>
</feature>
<dbReference type="PANTHER" id="PTHR43065">
    <property type="entry name" value="SENSOR HISTIDINE KINASE"/>
    <property type="match status" value="1"/>
</dbReference>
<evidence type="ECO:0000256" key="2">
    <source>
        <dbReference type="ARBA" id="ARBA00012438"/>
    </source>
</evidence>
<sequence length="428" mass="48898">MMILKSKTIENYIYITTLGAGILISLLMAIIMYLAGMPLLNLILVELFLVLVLCWFISHFEQKVVVAFDRALLHIEAVKMEDYNQFARSDFKEGSSQRLHLALKDLSHHLQKNKSRYDQHAFLLYQLIDQLDTPIMVFNSKHQLSYANPAFMNIYDEPWQIYRHASPKILGLEQTSTGWRLNRTLQQWQISESAFIDNGEAHYLFVLTNIDSAIRASQLNAWQQMIRVMGHEIRNSLTPVSSLAESLSSKMQGAREQQALQLISDHCHQLQDFISRYASLSHNLNLQLTQVDMHSMWQKLSALTPDLALNTQIGIEHIHADQTFIEQVFINLLKNAHEANAKQVRIRIREKLGKVLITLADDGHGILNTDNLFVPLFTTKPNGQGIGLTFCRNIIEHHKGTIHIENNPQQGVTVSIFLPHKPLSNPAE</sequence>
<evidence type="ECO:0000256" key="3">
    <source>
        <dbReference type="ARBA" id="ARBA00022553"/>
    </source>
</evidence>
<keyword evidence="3" id="KW-0597">Phosphoprotein</keyword>
<comment type="caution">
    <text evidence="6">The sequence shown here is derived from an EMBL/GenBank/DDBJ whole genome shotgun (WGS) entry which is preliminary data.</text>
</comment>
<dbReference type="EMBL" id="PNCM01000015">
    <property type="protein sequence ID" value="TMP81470.1"/>
    <property type="molecule type" value="Genomic_DNA"/>
</dbReference>
<dbReference type="InterPro" id="IPR004358">
    <property type="entry name" value="Sig_transdc_His_kin-like_C"/>
</dbReference>
<dbReference type="InterPro" id="IPR036097">
    <property type="entry name" value="HisK_dim/P_sf"/>
</dbReference>
<dbReference type="InterPro" id="IPR003661">
    <property type="entry name" value="HisK_dim/P_dom"/>
</dbReference>
<feature type="transmembrane region" description="Helical" evidence="4">
    <location>
        <begin position="39"/>
        <end position="58"/>
    </location>
</feature>
<dbReference type="PROSITE" id="PS50109">
    <property type="entry name" value="HIS_KIN"/>
    <property type="match status" value="1"/>
</dbReference>
<keyword evidence="4" id="KW-1133">Transmembrane helix</keyword>
<dbReference type="SUPFAM" id="SSF47384">
    <property type="entry name" value="Homodimeric domain of signal transducing histidine kinase"/>
    <property type="match status" value="1"/>
</dbReference>
<dbReference type="CDD" id="cd00082">
    <property type="entry name" value="HisKA"/>
    <property type="match status" value="1"/>
</dbReference>
<evidence type="ECO:0000256" key="1">
    <source>
        <dbReference type="ARBA" id="ARBA00000085"/>
    </source>
</evidence>
<dbReference type="InterPro" id="IPR005467">
    <property type="entry name" value="His_kinase_dom"/>
</dbReference>
<dbReference type="Proteomes" id="UP000307362">
    <property type="component" value="Unassembled WGS sequence"/>
</dbReference>
<dbReference type="InterPro" id="IPR036890">
    <property type="entry name" value="HATPase_C_sf"/>
</dbReference>
<reference evidence="7" key="2">
    <citation type="submission" date="2019-06" db="EMBL/GenBank/DDBJ databases">
        <title>Co-occurence of chitin degradation, pigmentation and bioactivity in marine Pseudoalteromonas.</title>
        <authorList>
            <person name="Sonnenschein E.C."/>
            <person name="Bech P.K."/>
        </authorList>
    </citation>
    <scope>NUCLEOTIDE SEQUENCE [LARGE SCALE GENOMIC DNA]</scope>
    <source>
        <strain evidence="7">S1189</strain>
    </source>
</reference>
<dbReference type="PRINTS" id="PR00344">
    <property type="entry name" value="BCTRLSENSOR"/>
</dbReference>
<keyword evidence="4" id="KW-0812">Transmembrane</keyword>
<comment type="catalytic activity">
    <reaction evidence="1">
        <text>ATP + protein L-histidine = ADP + protein N-phospho-L-histidine.</text>
        <dbReference type="EC" id="2.7.13.3"/>
    </reaction>
</comment>
<keyword evidence="4" id="KW-0472">Membrane</keyword>
<evidence type="ECO:0000313" key="6">
    <source>
        <dbReference type="EMBL" id="TMP81470.1"/>
    </source>
</evidence>
<dbReference type="SMART" id="SM00387">
    <property type="entry name" value="HATPase_c"/>
    <property type="match status" value="1"/>
</dbReference>
<name>A0A5S3YVZ7_9GAMM</name>
<reference evidence="6 7" key="1">
    <citation type="submission" date="2017-12" db="EMBL/GenBank/DDBJ databases">
        <authorList>
            <person name="Paulsen S."/>
            <person name="Gram L.K."/>
        </authorList>
    </citation>
    <scope>NUCLEOTIDE SEQUENCE [LARGE SCALE GENOMIC DNA]</scope>
    <source>
        <strain evidence="6 7">S1189</strain>
    </source>
</reference>
<dbReference type="Gene3D" id="1.10.287.130">
    <property type="match status" value="1"/>
</dbReference>
<dbReference type="Gene3D" id="3.30.565.10">
    <property type="entry name" value="Histidine kinase-like ATPase, C-terminal domain"/>
    <property type="match status" value="1"/>
</dbReference>
<dbReference type="RefSeq" id="WP_138567139.1">
    <property type="nucleotide sequence ID" value="NZ_PNCM01000015.1"/>
</dbReference>
<dbReference type="Pfam" id="PF02518">
    <property type="entry name" value="HATPase_c"/>
    <property type="match status" value="1"/>
</dbReference>
<accession>A0A5S3YVZ7</accession>
<dbReference type="EC" id="2.7.13.3" evidence="2"/>
<dbReference type="InterPro" id="IPR003594">
    <property type="entry name" value="HATPase_dom"/>
</dbReference>
<evidence type="ECO:0000256" key="4">
    <source>
        <dbReference type="SAM" id="Phobius"/>
    </source>
</evidence>
<feature type="transmembrane region" description="Helical" evidence="4">
    <location>
        <begin position="12"/>
        <end position="33"/>
    </location>
</feature>
<keyword evidence="6" id="KW-0808">Transferase</keyword>
<dbReference type="PANTHER" id="PTHR43065:SF51">
    <property type="entry name" value="HISTIDINE KINASE"/>
    <property type="match status" value="1"/>
</dbReference>
<dbReference type="OrthoDB" id="1931120at2"/>
<dbReference type="SUPFAM" id="SSF55874">
    <property type="entry name" value="ATPase domain of HSP90 chaperone/DNA topoisomerase II/histidine kinase"/>
    <property type="match status" value="1"/>
</dbReference>